<sequence length="199" mass="22923">MMNNICYMVQKVKDSNLGAVLGDNWIRAHRRKFRQLAMSYERASWQPVLAFLKDEGIHSRGSTTPSMTVLKERFKNFNLAFEEVYRTQTAWLVHNRELRDDLRISISVMVLQAYRPFMGRGFLVGSVRRDAKGDASSQRVMEVEYKNNRWAELGESYGYDCEGYLMVAEVVVLLKAAAKMATETGIEVLKTYSFPISQE</sequence>
<dbReference type="InterPro" id="IPR004140">
    <property type="entry name" value="Exo70"/>
</dbReference>
<feature type="domain" description="Exocyst complex subunit Exo70 C-terminal" evidence="4">
    <location>
        <begin position="1"/>
        <end position="120"/>
    </location>
</feature>
<dbReference type="OrthoDB" id="7464992at2759"/>
<evidence type="ECO:0000256" key="1">
    <source>
        <dbReference type="ARBA" id="ARBA00006756"/>
    </source>
</evidence>
<dbReference type="InterPro" id="IPR016159">
    <property type="entry name" value="Cullin_repeat-like_dom_sf"/>
</dbReference>
<reference evidence="5 6" key="1">
    <citation type="journal article" date="2020" name="Nat. Food">
        <title>A phased Vanilla planifolia genome enables genetic improvement of flavour and production.</title>
        <authorList>
            <person name="Hasing T."/>
            <person name="Tang H."/>
            <person name="Brym M."/>
            <person name="Khazi F."/>
            <person name="Huang T."/>
            <person name="Chambers A.H."/>
        </authorList>
    </citation>
    <scope>NUCLEOTIDE SEQUENCE [LARGE SCALE GENOMIC DNA]</scope>
    <source>
        <tissue evidence="5">Leaf</tissue>
    </source>
</reference>
<protein>
    <recommendedName>
        <fullName evidence="3">Exocyst subunit Exo70 family protein</fullName>
    </recommendedName>
</protein>
<dbReference type="PANTHER" id="PTHR12542:SF49">
    <property type="entry name" value="EXOCYST SUBUNIT EXO70 FAMILY PROTEIN"/>
    <property type="match status" value="1"/>
</dbReference>
<keyword evidence="3" id="KW-0268">Exocytosis</keyword>
<organism evidence="5 6">
    <name type="scientific">Vanilla planifolia</name>
    <name type="common">Vanilla</name>
    <dbReference type="NCBI Taxonomy" id="51239"/>
    <lineage>
        <taxon>Eukaryota</taxon>
        <taxon>Viridiplantae</taxon>
        <taxon>Streptophyta</taxon>
        <taxon>Embryophyta</taxon>
        <taxon>Tracheophyta</taxon>
        <taxon>Spermatophyta</taxon>
        <taxon>Magnoliopsida</taxon>
        <taxon>Liliopsida</taxon>
        <taxon>Asparagales</taxon>
        <taxon>Orchidaceae</taxon>
        <taxon>Vanilloideae</taxon>
        <taxon>Vanilleae</taxon>
        <taxon>Vanilla</taxon>
    </lineage>
</organism>
<dbReference type="EMBL" id="JADCNL010000003">
    <property type="protein sequence ID" value="KAG0489020.1"/>
    <property type="molecule type" value="Genomic_DNA"/>
</dbReference>
<evidence type="ECO:0000313" key="6">
    <source>
        <dbReference type="Proteomes" id="UP000636800"/>
    </source>
</evidence>
<name>A0A835RB60_VANPL</name>
<dbReference type="GO" id="GO:0015031">
    <property type="term" value="P:protein transport"/>
    <property type="evidence" value="ECO:0007669"/>
    <property type="project" value="UniProtKB-KW"/>
</dbReference>
<comment type="function">
    <text evidence="3">Component of the exocyst complex.</text>
</comment>
<keyword evidence="2 3" id="KW-0813">Transport</keyword>
<dbReference type="GO" id="GO:0005546">
    <property type="term" value="F:phosphatidylinositol-4,5-bisphosphate binding"/>
    <property type="evidence" value="ECO:0007669"/>
    <property type="project" value="InterPro"/>
</dbReference>
<proteinExistence type="inferred from homology"/>
<evidence type="ECO:0000313" key="5">
    <source>
        <dbReference type="EMBL" id="KAG0489020.1"/>
    </source>
</evidence>
<keyword evidence="3" id="KW-0653">Protein transport</keyword>
<keyword evidence="6" id="KW-1185">Reference proteome</keyword>
<evidence type="ECO:0000256" key="2">
    <source>
        <dbReference type="ARBA" id="ARBA00022448"/>
    </source>
</evidence>
<dbReference type="Pfam" id="PF03081">
    <property type="entry name" value="Exo70_C"/>
    <property type="match status" value="1"/>
</dbReference>
<comment type="similarity">
    <text evidence="1 3">Belongs to the EXO70 family.</text>
</comment>
<dbReference type="Proteomes" id="UP000636800">
    <property type="component" value="Chromosome 3"/>
</dbReference>
<gene>
    <name evidence="5" type="ORF">HPP92_007831</name>
</gene>
<dbReference type="PANTHER" id="PTHR12542">
    <property type="entry name" value="EXOCYST COMPLEX PROTEIN EXO70"/>
    <property type="match status" value="1"/>
</dbReference>
<dbReference type="Gene3D" id="1.20.1280.170">
    <property type="entry name" value="Exocyst complex component Exo70"/>
    <property type="match status" value="1"/>
</dbReference>
<dbReference type="AlphaFoldDB" id="A0A835RB60"/>
<dbReference type="GO" id="GO:0006887">
    <property type="term" value="P:exocytosis"/>
    <property type="evidence" value="ECO:0007669"/>
    <property type="project" value="UniProtKB-KW"/>
</dbReference>
<evidence type="ECO:0000256" key="3">
    <source>
        <dbReference type="RuleBase" id="RU365026"/>
    </source>
</evidence>
<dbReference type="GO" id="GO:0000145">
    <property type="term" value="C:exocyst"/>
    <property type="evidence" value="ECO:0007669"/>
    <property type="project" value="InterPro"/>
</dbReference>
<dbReference type="InterPro" id="IPR046364">
    <property type="entry name" value="Exo70_C"/>
</dbReference>
<comment type="caution">
    <text evidence="5">The sequence shown here is derived from an EMBL/GenBank/DDBJ whole genome shotgun (WGS) entry which is preliminary data.</text>
</comment>
<dbReference type="SUPFAM" id="SSF74788">
    <property type="entry name" value="Cullin repeat-like"/>
    <property type="match status" value="1"/>
</dbReference>
<evidence type="ECO:0000259" key="4">
    <source>
        <dbReference type="Pfam" id="PF03081"/>
    </source>
</evidence>
<accession>A0A835RB60</accession>